<accession>A0A9K3EB26</accession>
<sequence length="214" mass="24302">MWDRRASVHPQRVLTTKKITGLTSIQSLGDQCVYGGSESGFIYIWDLRRLRGGRSSTVFQSDKEVEQSRTYIRRKGIQSININSTCPYQLGFHLNDGWSGVLDMHNYRVSHIHCPPLPPWMLIYAVASTSSNGLHLLDFYPHSSSPCHVDYDDSKSHRETVKHKQSVFVPLSKRVTSCAIHPLNGTIVAGTMVGIRTIIHTYIHTALFYIVFHF</sequence>
<dbReference type="AlphaFoldDB" id="A0A9K3EB26"/>
<dbReference type="InterPro" id="IPR036322">
    <property type="entry name" value="WD40_repeat_dom_sf"/>
</dbReference>
<keyword evidence="4" id="KW-1185">Reference proteome</keyword>
<organism evidence="3 4">
    <name type="scientific">Helianthus annuus</name>
    <name type="common">Common sunflower</name>
    <dbReference type="NCBI Taxonomy" id="4232"/>
    <lineage>
        <taxon>Eukaryota</taxon>
        <taxon>Viridiplantae</taxon>
        <taxon>Streptophyta</taxon>
        <taxon>Embryophyta</taxon>
        <taxon>Tracheophyta</taxon>
        <taxon>Spermatophyta</taxon>
        <taxon>Magnoliopsida</taxon>
        <taxon>eudicotyledons</taxon>
        <taxon>Gunneridae</taxon>
        <taxon>Pentapetalae</taxon>
        <taxon>asterids</taxon>
        <taxon>campanulids</taxon>
        <taxon>Asterales</taxon>
        <taxon>Asteraceae</taxon>
        <taxon>Asteroideae</taxon>
        <taxon>Heliantheae alliance</taxon>
        <taxon>Heliantheae</taxon>
        <taxon>Helianthus</taxon>
    </lineage>
</organism>
<dbReference type="PANTHER" id="PTHR19857">
    <property type="entry name" value="MITOCHONDRIAL DIVISION PROTEIN 1-RELATED"/>
    <property type="match status" value="1"/>
</dbReference>
<dbReference type="Proteomes" id="UP000215914">
    <property type="component" value="Unassembled WGS sequence"/>
</dbReference>
<dbReference type="PANTHER" id="PTHR19857:SF21">
    <property type="entry name" value="ANAPHASE-PROMOTING COMPLEX SUBUNIT 4 WD40 DOMAIN-CONTAINING PROTEIN"/>
    <property type="match status" value="1"/>
</dbReference>
<name>A0A9K3EB26_HELAN</name>
<gene>
    <name evidence="3" type="ORF">HanXRQr2_Chr14g0657361</name>
</gene>
<reference evidence="3" key="2">
    <citation type="submission" date="2020-06" db="EMBL/GenBank/DDBJ databases">
        <title>Helianthus annuus Genome sequencing and assembly Release 2.</title>
        <authorList>
            <person name="Gouzy J."/>
            <person name="Langlade N."/>
            <person name="Munos S."/>
        </authorList>
    </citation>
    <scope>NUCLEOTIDE SEQUENCE</scope>
    <source>
        <tissue evidence="3">Leaves</tissue>
    </source>
</reference>
<reference evidence="3" key="1">
    <citation type="journal article" date="2017" name="Nature">
        <title>The sunflower genome provides insights into oil metabolism, flowering and Asterid evolution.</title>
        <authorList>
            <person name="Badouin H."/>
            <person name="Gouzy J."/>
            <person name="Grassa C.J."/>
            <person name="Murat F."/>
            <person name="Staton S.E."/>
            <person name="Cottret L."/>
            <person name="Lelandais-Briere C."/>
            <person name="Owens G.L."/>
            <person name="Carrere S."/>
            <person name="Mayjonade B."/>
            <person name="Legrand L."/>
            <person name="Gill N."/>
            <person name="Kane N.C."/>
            <person name="Bowers J.E."/>
            <person name="Hubner S."/>
            <person name="Bellec A."/>
            <person name="Berard A."/>
            <person name="Berges H."/>
            <person name="Blanchet N."/>
            <person name="Boniface M.C."/>
            <person name="Brunel D."/>
            <person name="Catrice O."/>
            <person name="Chaidir N."/>
            <person name="Claudel C."/>
            <person name="Donnadieu C."/>
            <person name="Faraut T."/>
            <person name="Fievet G."/>
            <person name="Helmstetter N."/>
            <person name="King M."/>
            <person name="Knapp S.J."/>
            <person name="Lai Z."/>
            <person name="Le Paslier M.C."/>
            <person name="Lippi Y."/>
            <person name="Lorenzon L."/>
            <person name="Mandel J.R."/>
            <person name="Marage G."/>
            <person name="Marchand G."/>
            <person name="Marquand E."/>
            <person name="Bret-Mestries E."/>
            <person name="Morien E."/>
            <person name="Nambeesan S."/>
            <person name="Nguyen T."/>
            <person name="Pegot-Espagnet P."/>
            <person name="Pouilly N."/>
            <person name="Raftis F."/>
            <person name="Sallet E."/>
            <person name="Schiex T."/>
            <person name="Thomas J."/>
            <person name="Vandecasteele C."/>
            <person name="Vares D."/>
            <person name="Vear F."/>
            <person name="Vautrin S."/>
            <person name="Crespi M."/>
            <person name="Mangin B."/>
            <person name="Burke J.M."/>
            <person name="Salse J."/>
            <person name="Munos S."/>
            <person name="Vincourt P."/>
            <person name="Rieseberg L.H."/>
            <person name="Langlade N.B."/>
        </authorList>
    </citation>
    <scope>NUCLEOTIDE SEQUENCE</scope>
    <source>
        <tissue evidence="3">Leaves</tissue>
    </source>
</reference>
<protein>
    <submittedName>
        <fullName evidence="3">WD40-repeat-containing domain superfamily</fullName>
    </submittedName>
</protein>
<keyword evidence="2" id="KW-0677">Repeat</keyword>
<evidence type="ECO:0000313" key="3">
    <source>
        <dbReference type="EMBL" id="KAF5770251.1"/>
    </source>
</evidence>
<dbReference type="InterPro" id="IPR051179">
    <property type="entry name" value="WD_repeat_multifunction"/>
</dbReference>
<proteinExistence type="predicted"/>
<dbReference type="EMBL" id="MNCJ02000329">
    <property type="protein sequence ID" value="KAF5770251.1"/>
    <property type="molecule type" value="Genomic_DNA"/>
</dbReference>
<comment type="caution">
    <text evidence="3">The sequence shown here is derived from an EMBL/GenBank/DDBJ whole genome shotgun (WGS) entry which is preliminary data.</text>
</comment>
<keyword evidence="1" id="KW-0853">WD repeat</keyword>
<dbReference type="SUPFAM" id="SSF50978">
    <property type="entry name" value="WD40 repeat-like"/>
    <property type="match status" value="1"/>
</dbReference>
<dbReference type="Gramene" id="mRNA:HanXRQr2_Chr14g0657361">
    <property type="protein sequence ID" value="mRNA:HanXRQr2_Chr14g0657361"/>
    <property type="gene ID" value="HanXRQr2_Chr14g0657361"/>
</dbReference>
<evidence type="ECO:0000256" key="1">
    <source>
        <dbReference type="ARBA" id="ARBA00022574"/>
    </source>
</evidence>
<evidence type="ECO:0000256" key="2">
    <source>
        <dbReference type="ARBA" id="ARBA00022737"/>
    </source>
</evidence>
<evidence type="ECO:0000313" key="4">
    <source>
        <dbReference type="Proteomes" id="UP000215914"/>
    </source>
</evidence>